<dbReference type="PANTHER" id="PTHR34569">
    <property type="entry name" value="EXPRESSED PROTEIN"/>
    <property type="match status" value="1"/>
</dbReference>
<feature type="region of interest" description="Disordered" evidence="1">
    <location>
        <begin position="1"/>
        <end position="67"/>
    </location>
</feature>
<protein>
    <submittedName>
        <fullName evidence="2">Uncharacterized protein</fullName>
    </submittedName>
</protein>
<dbReference type="AlphaFoldDB" id="A0A843WW00"/>
<dbReference type="OrthoDB" id="1700296at2759"/>
<sequence length="238" mass="25649">MEGRCLPCSSPFNGEEEEGEGEEKFSSRALRVRTAAPPGLDLPRRNRGGDGHRGRLANGTHKQATQDGVLEVSSRYTSLRDLLPPPALQSPTAAAAGPHGREIAIRNRLVKQAACAYLQPAGASSPRSSRGRGCLRWLRWEVEGCIGFVAARVLPGVRRAFGCLLARFRGRTVRESLLLLHHHDLNLCASMFAGGVDCSWFFFLSVWIGNGGCRGTRTMAALTAAVVVSGRGPRCMIG</sequence>
<dbReference type="EMBL" id="NMUH01004032">
    <property type="protein sequence ID" value="MQM08104.1"/>
    <property type="molecule type" value="Genomic_DNA"/>
</dbReference>
<keyword evidence="3" id="KW-1185">Reference proteome</keyword>
<evidence type="ECO:0000313" key="2">
    <source>
        <dbReference type="EMBL" id="MQM08104.1"/>
    </source>
</evidence>
<evidence type="ECO:0000256" key="1">
    <source>
        <dbReference type="SAM" id="MobiDB-lite"/>
    </source>
</evidence>
<organism evidence="2 3">
    <name type="scientific">Colocasia esculenta</name>
    <name type="common">Wild taro</name>
    <name type="synonym">Arum esculentum</name>
    <dbReference type="NCBI Taxonomy" id="4460"/>
    <lineage>
        <taxon>Eukaryota</taxon>
        <taxon>Viridiplantae</taxon>
        <taxon>Streptophyta</taxon>
        <taxon>Embryophyta</taxon>
        <taxon>Tracheophyta</taxon>
        <taxon>Spermatophyta</taxon>
        <taxon>Magnoliopsida</taxon>
        <taxon>Liliopsida</taxon>
        <taxon>Araceae</taxon>
        <taxon>Aroideae</taxon>
        <taxon>Colocasieae</taxon>
        <taxon>Colocasia</taxon>
    </lineage>
</organism>
<comment type="caution">
    <text evidence="2">The sequence shown here is derived from an EMBL/GenBank/DDBJ whole genome shotgun (WGS) entry which is preliminary data.</text>
</comment>
<reference evidence="2" key="1">
    <citation type="submission" date="2017-07" db="EMBL/GenBank/DDBJ databases">
        <title>Taro Niue Genome Assembly and Annotation.</title>
        <authorList>
            <person name="Atibalentja N."/>
            <person name="Keating K."/>
            <person name="Fields C.J."/>
        </authorList>
    </citation>
    <scope>NUCLEOTIDE SEQUENCE</scope>
    <source>
        <strain evidence="2">Niue_2</strain>
        <tissue evidence="2">Leaf</tissue>
    </source>
</reference>
<evidence type="ECO:0000313" key="3">
    <source>
        <dbReference type="Proteomes" id="UP000652761"/>
    </source>
</evidence>
<dbReference type="PANTHER" id="PTHR34569:SF2">
    <property type="entry name" value="EXPRESSED PROTEIN"/>
    <property type="match status" value="1"/>
</dbReference>
<proteinExistence type="predicted"/>
<dbReference type="Proteomes" id="UP000652761">
    <property type="component" value="Unassembled WGS sequence"/>
</dbReference>
<feature type="compositionally biased region" description="Basic and acidic residues" evidence="1">
    <location>
        <begin position="42"/>
        <end position="53"/>
    </location>
</feature>
<gene>
    <name evidence="2" type="ORF">Taro_040951</name>
</gene>
<accession>A0A843WW00</accession>
<name>A0A843WW00_COLES</name>